<dbReference type="InterPro" id="IPR029044">
    <property type="entry name" value="Nucleotide-diphossugar_trans"/>
</dbReference>
<evidence type="ECO:0000256" key="6">
    <source>
        <dbReference type="ARBA" id="ARBA00023136"/>
    </source>
</evidence>
<feature type="transmembrane region" description="Helical" evidence="8">
    <location>
        <begin position="381"/>
        <end position="410"/>
    </location>
</feature>
<feature type="transmembrane region" description="Helical" evidence="8">
    <location>
        <begin position="422"/>
        <end position="449"/>
    </location>
</feature>
<evidence type="ECO:0000256" key="2">
    <source>
        <dbReference type="ARBA" id="ARBA00022679"/>
    </source>
</evidence>
<evidence type="ECO:0000256" key="7">
    <source>
        <dbReference type="ARBA" id="ARBA00023316"/>
    </source>
</evidence>
<evidence type="ECO:0000259" key="9">
    <source>
        <dbReference type="Pfam" id="PF13632"/>
    </source>
</evidence>
<keyword evidence="3 8" id="KW-0812">Transmembrane</keyword>
<evidence type="ECO:0000256" key="8">
    <source>
        <dbReference type="SAM" id="Phobius"/>
    </source>
</evidence>
<keyword evidence="4 8" id="KW-1133">Transmembrane helix</keyword>
<dbReference type="SUPFAM" id="SSF53448">
    <property type="entry name" value="Nucleotide-diphospho-sugar transferases"/>
    <property type="match status" value="1"/>
</dbReference>
<dbReference type="Proteomes" id="UP001497512">
    <property type="component" value="Chromosome 13"/>
</dbReference>
<reference evidence="10" key="1">
    <citation type="submission" date="2024-02" db="EMBL/GenBank/DDBJ databases">
        <authorList>
            <consortium name="ELIXIR-Norway"/>
            <consortium name="Elixir Norway"/>
        </authorList>
    </citation>
    <scope>NUCLEOTIDE SEQUENCE</scope>
</reference>
<dbReference type="Gene3D" id="3.90.550.10">
    <property type="entry name" value="Spore Coat Polysaccharide Biosynthesis Protein SpsA, Chain A"/>
    <property type="match status" value="1"/>
</dbReference>
<keyword evidence="7" id="KW-0961">Cell wall biogenesis/degradation</keyword>
<evidence type="ECO:0000313" key="10">
    <source>
        <dbReference type="EMBL" id="CAK9202238.1"/>
    </source>
</evidence>
<evidence type="ECO:0000313" key="11">
    <source>
        <dbReference type="Proteomes" id="UP001497512"/>
    </source>
</evidence>
<keyword evidence="6 8" id="KW-0472">Membrane</keyword>
<gene>
    <name evidence="10" type="ORF">CSSPTR1EN2_LOCUS6307</name>
</gene>
<proteinExistence type="predicted"/>
<feature type="transmembrane region" description="Helical" evidence="8">
    <location>
        <begin position="59"/>
        <end position="80"/>
    </location>
</feature>
<feature type="domain" description="Glycosyltransferase 2-like" evidence="9">
    <location>
        <begin position="213"/>
        <end position="410"/>
    </location>
</feature>
<keyword evidence="2" id="KW-0808">Transferase</keyword>
<evidence type="ECO:0000256" key="3">
    <source>
        <dbReference type="ARBA" id="ARBA00022692"/>
    </source>
</evidence>
<protein>
    <recommendedName>
        <fullName evidence="9">Glycosyltransferase 2-like domain-containing protein</fullName>
    </recommendedName>
</protein>
<sequence length="569" mass="65725">MPGQNHFAEPNQHVLTFLHLIFKLQGHIWTTEAMVQDAQGLSGVLDQLVHLWLMVRAPIVAPILQFAVNVCLVMVTLLFVERMYMSGVLFVVKLIGRTPKTMWKWQPMREDVEQGNSSFPMVLVQIPMYNEKEVYQLSIQAACGLLWPADRIVIQVLDDSTDPFVKELVQAEVKRWASKGINIKYEIRVNRTGYKAGALKQGMRHSYVSECDYVAIFDADFQPDPDFLHRSIPFLVHNPELALVQARWKFVNGEENLMTKMQEVSLNYHFSVEQRVGSAAYGFFGFNGTAGVWRIQAMNEAGGWNDRTTVEDMDLAVRASMQGWKFVYLHDLEVKNELPSTFKAFRFQQHRWSCGPASLFRKVFPQVLKNKKVKLWKKIHMLYAFFFVRKILGHIVTFVFYCVIIPLTVLVPEVEMPLWGAIYIPSLITLMNGVATPKSLHLLVFWVVFENVMSLHRTRATLSGLFDLGSRVNEWVVTEKLGNVLKYKMSSKHSGKRSLRRYVSNLLLKSWKLGDRLNIWELWTSAFLLFCSIYDFHYKGKNRFYIYMICQSVAFFIMGLGYCGTFVPS</sequence>
<name>A0ABP0TQ46_9BRYO</name>
<comment type="subcellular location">
    <subcellularLocation>
        <location evidence="1">Golgi apparatus membrane</location>
        <topology evidence="1">Multi-pass membrane protein</topology>
    </subcellularLocation>
</comment>
<dbReference type="PANTHER" id="PTHR32044">
    <property type="entry name" value="GLUCOMANNAN 4-BETA-MANNOSYLTRANSFERASE 9"/>
    <property type="match status" value="1"/>
</dbReference>
<dbReference type="CDD" id="cd06437">
    <property type="entry name" value="CESA_CaSu_A2"/>
    <property type="match status" value="1"/>
</dbReference>
<dbReference type="InterPro" id="IPR001173">
    <property type="entry name" value="Glyco_trans_2-like"/>
</dbReference>
<evidence type="ECO:0000256" key="5">
    <source>
        <dbReference type="ARBA" id="ARBA00023034"/>
    </source>
</evidence>
<evidence type="ECO:0000256" key="1">
    <source>
        <dbReference type="ARBA" id="ARBA00004653"/>
    </source>
</evidence>
<accession>A0ABP0TQ46</accession>
<dbReference type="PANTHER" id="PTHR32044:SF77">
    <property type="entry name" value="GLUCOMANNAN 4-BETA-MANNOSYLTRANSFERASE 9"/>
    <property type="match status" value="1"/>
</dbReference>
<organism evidence="10 11">
    <name type="scientific">Sphagnum troendelagicum</name>
    <dbReference type="NCBI Taxonomy" id="128251"/>
    <lineage>
        <taxon>Eukaryota</taxon>
        <taxon>Viridiplantae</taxon>
        <taxon>Streptophyta</taxon>
        <taxon>Embryophyta</taxon>
        <taxon>Bryophyta</taxon>
        <taxon>Sphagnophytina</taxon>
        <taxon>Sphagnopsida</taxon>
        <taxon>Sphagnales</taxon>
        <taxon>Sphagnaceae</taxon>
        <taxon>Sphagnum</taxon>
    </lineage>
</organism>
<evidence type="ECO:0000256" key="4">
    <source>
        <dbReference type="ARBA" id="ARBA00022989"/>
    </source>
</evidence>
<feature type="transmembrane region" description="Helical" evidence="8">
    <location>
        <begin position="544"/>
        <end position="567"/>
    </location>
</feature>
<dbReference type="Pfam" id="PF13632">
    <property type="entry name" value="Glyco_trans_2_3"/>
    <property type="match status" value="1"/>
</dbReference>
<dbReference type="EMBL" id="OZ019905">
    <property type="protein sequence ID" value="CAK9202238.1"/>
    <property type="molecule type" value="Genomic_DNA"/>
</dbReference>
<keyword evidence="5" id="KW-0333">Golgi apparatus</keyword>
<keyword evidence="11" id="KW-1185">Reference proteome</keyword>